<dbReference type="HOGENOM" id="CLU_029499_15_2_6"/>
<evidence type="ECO:0000256" key="2">
    <source>
        <dbReference type="ARBA" id="ARBA00007707"/>
    </source>
</evidence>
<dbReference type="Gene3D" id="2.160.10.10">
    <property type="entry name" value="Hexapeptide repeat proteins"/>
    <property type="match status" value="1"/>
</dbReference>
<comment type="pathway">
    <text evidence="18">Nucleotide-sugar biosynthesis; UDP-N-acetyl-alpha-D-glucosamine biosynthesis; N-acetyl-alpha-D-glucosamine 1-phosphate from alpha-D-glucosamine 6-phosphate (route II): step 2/2.</text>
</comment>
<dbReference type="AlphaFoldDB" id="D0KX13"/>
<evidence type="ECO:0000256" key="12">
    <source>
        <dbReference type="ARBA" id="ARBA00023268"/>
    </source>
</evidence>
<comment type="function">
    <text evidence="17 18">Catalyzes the last two sequential reactions in the de novo biosynthetic pathway for UDP-N-acetylglucosamine (UDP-GlcNAc). The C-terminal domain catalyzes the transfer of acetyl group from acetyl coenzyme A to glucosamine-1-phosphate (GlcN-1-P) to produce N-acetylglucosamine-1-phosphate (GlcNAc-1-P), which is converted into UDP-GlcNAc by the transfer of uridine 5-monophosphate (from uridine 5-triphosphate), a reaction catalyzed by the N-terminal domain.</text>
</comment>
<dbReference type="GO" id="GO:0071555">
    <property type="term" value="P:cell wall organization"/>
    <property type="evidence" value="ECO:0007669"/>
    <property type="project" value="UniProtKB-KW"/>
</dbReference>
<feature type="binding site" evidence="18">
    <location>
        <begin position="11"/>
        <end position="14"/>
    </location>
    <ligand>
        <name>UDP-N-acetyl-alpha-D-glucosamine</name>
        <dbReference type="ChEBI" id="CHEBI:57705"/>
    </ligand>
</feature>
<evidence type="ECO:0000256" key="6">
    <source>
        <dbReference type="ARBA" id="ARBA00022695"/>
    </source>
</evidence>
<dbReference type="GO" id="GO:0016020">
    <property type="term" value="C:membrane"/>
    <property type="evidence" value="ECO:0007669"/>
    <property type="project" value="GOC"/>
</dbReference>
<dbReference type="InterPro" id="IPR005882">
    <property type="entry name" value="Bifunctional_GlmU"/>
</dbReference>
<dbReference type="Pfam" id="PF14602">
    <property type="entry name" value="Hexapep_2"/>
    <property type="match status" value="1"/>
</dbReference>
<keyword evidence="11 18" id="KW-0573">Peptidoglycan synthesis</keyword>
<evidence type="ECO:0000256" key="5">
    <source>
        <dbReference type="ARBA" id="ARBA00022679"/>
    </source>
</evidence>
<evidence type="ECO:0000259" key="19">
    <source>
        <dbReference type="Pfam" id="PF12804"/>
    </source>
</evidence>
<dbReference type="EC" id="2.7.7.23" evidence="18"/>
<keyword evidence="6 18" id="KW-0548">Nucleotidyltransferase</keyword>
<dbReference type="InterPro" id="IPR001451">
    <property type="entry name" value="Hexapep"/>
</dbReference>
<feature type="binding site" evidence="18">
    <location>
        <position position="172"/>
    </location>
    <ligand>
        <name>UDP-N-acetyl-alpha-D-glucosamine</name>
        <dbReference type="ChEBI" id="CHEBI:57705"/>
    </ligand>
</feature>
<protein>
    <recommendedName>
        <fullName evidence="18">Bifunctional protein GlmU</fullName>
    </recommendedName>
    <domain>
        <recommendedName>
            <fullName evidence="18">UDP-N-acetylglucosamine pyrophosphorylase</fullName>
            <ecNumber evidence="18">2.7.7.23</ecNumber>
        </recommendedName>
        <alternativeName>
            <fullName evidence="18">N-acetylglucosamine-1-phosphate uridyltransferase</fullName>
        </alternativeName>
    </domain>
    <domain>
        <recommendedName>
            <fullName evidence="18">Glucosamine-1-phosphate N-acetyltransferase</fullName>
            <ecNumber evidence="18">2.3.1.157</ecNumber>
        </recommendedName>
    </domain>
</protein>
<dbReference type="GO" id="GO:0003977">
    <property type="term" value="F:UDP-N-acetylglucosamine diphosphorylase activity"/>
    <property type="evidence" value="ECO:0007669"/>
    <property type="project" value="UniProtKB-UniRule"/>
</dbReference>
<dbReference type="Proteomes" id="UP000009102">
    <property type="component" value="Chromosome"/>
</dbReference>
<gene>
    <name evidence="18" type="primary">glmU</name>
    <name evidence="20" type="ordered locus">Hneap_2323</name>
</gene>
<feature type="domain" description="MobA-like NTP transferase" evidence="19">
    <location>
        <begin position="9"/>
        <end position="134"/>
    </location>
</feature>
<evidence type="ECO:0000313" key="20">
    <source>
        <dbReference type="EMBL" id="ACX97133.1"/>
    </source>
</evidence>
<keyword evidence="7 18" id="KW-0479">Metal-binding</keyword>
<dbReference type="Pfam" id="PF00132">
    <property type="entry name" value="Hexapep"/>
    <property type="match status" value="1"/>
</dbReference>
<evidence type="ECO:0000313" key="21">
    <source>
        <dbReference type="Proteomes" id="UP000009102"/>
    </source>
</evidence>
<evidence type="ECO:0000256" key="1">
    <source>
        <dbReference type="ARBA" id="ARBA00004496"/>
    </source>
</evidence>
<feature type="binding site" evidence="18">
    <location>
        <position position="230"/>
    </location>
    <ligand>
        <name>Mg(2+)</name>
        <dbReference type="ChEBI" id="CHEBI:18420"/>
    </ligand>
</feature>
<feature type="binding site" evidence="18">
    <location>
        <begin position="105"/>
        <end position="107"/>
    </location>
    <ligand>
        <name>UDP-N-acetyl-alpha-D-glucosamine</name>
        <dbReference type="ChEBI" id="CHEBI:57705"/>
    </ligand>
</feature>
<feature type="binding site" evidence="18">
    <location>
        <position position="107"/>
    </location>
    <ligand>
        <name>Mg(2+)</name>
        <dbReference type="ChEBI" id="CHEBI:18420"/>
    </ligand>
</feature>
<evidence type="ECO:0000256" key="9">
    <source>
        <dbReference type="ARBA" id="ARBA00022842"/>
    </source>
</evidence>
<evidence type="ECO:0000256" key="10">
    <source>
        <dbReference type="ARBA" id="ARBA00022960"/>
    </source>
</evidence>
<proteinExistence type="inferred from homology"/>
<keyword evidence="10 18" id="KW-0133">Cell shape</keyword>
<dbReference type="InterPro" id="IPR011004">
    <property type="entry name" value="Trimer_LpxA-like_sf"/>
</dbReference>
<feature type="region of interest" description="N-acetyltransferase" evidence="18">
    <location>
        <begin position="254"/>
        <end position="462"/>
    </location>
</feature>
<feature type="region of interest" description="Linker" evidence="18">
    <location>
        <begin position="233"/>
        <end position="253"/>
    </location>
</feature>
<dbReference type="PANTHER" id="PTHR43584">
    <property type="entry name" value="NUCLEOTIDYL TRANSFERASE"/>
    <property type="match status" value="1"/>
</dbReference>
<reference evidence="20 21" key="1">
    <citation type="submission" date="2009-10" db="EMBL/GenBank/DDBJ databases">
        <title>Complete sequence of Halothiobacillus neapolitanus c2.</title>
        <authorList>
            <consortium name="US DOE Joint Genome Institute"/>
            <person name="Lucas S."/>
            <person name="Copeland A."/>
            <person name="Lapidus A."/>
            <person name="Glavina del Rio T."/>
            <person name="Tice H."/>
            <person name="Bruce D."/>
            <person name="Goodwin L."/>
            <person name="Pitluck S."/>
            <person name="Davenport K."/>
            <person name="Brettin T."/>
            <person name="Detter J.C."/>
            <person name="Han C."/>
            <person name="Tapia R."/>
            <person name="Larimer F."/>
            <person name="Land M."/>
            <person name="Hauser L."/>
            <person name="Kyrpides N."/>
            <person name="Mikhailova N."/>
            <person name="Kerfeld C."/>
            <person name="Cannon G."/>
            <person name="Heinhort S."/>
        </authorList>
    </citation>
    <scope>NUCLEOTIDE SEQUENCE [LARGE SCALE GENOMIC DNA]</scope>
    <source>
        <strain evidence="21">ATCC 23641 / c2</strain>
    </source>
</reference>
<feature type="region of interest" description="Pyrophosphorylase" evidence="18">
    <location>
        <begin position="1"/>
        <end position="232"/>
    </location>
</feature>
<dbReference type="CDD" id="cd03353">
    <property type="entry name" value="LbH_GlmU_C"/>
    <property type="match status" value="1"/>
</dbReference>
<feature type="binding site" evidence="18">
    <location>
        <position position="426"/>
    </location>
    <ligand>
        <name>acetyl-CoA</name>
        <dbReference type="ChEBI" id="CHEBI:57288"/>
    </ligand>
</feature>
<dbReference type="PROSITE" id="PS00101">
    <property type="entry name" value="HEXAPEP_TRANSFERASES"/>
    <property type="match status" value="1"/>
</dbReference>
<evidence type="ECO:0000256" key="11">
    <source>
        <dbReference type="ARBA" id="ARBA00022984"/>
    </source>
</evidence>
<dbReference type="HAMAP" id="MF_01631">
    <property type="entry name" value="GlmU"/>
    <property type="match status" value="1"/>
</dbReference>
<keyword evidence="5 18" id="KW-0808">Transferase</keyword>
<evidence type="ECO:0000256" key="14">
    <source>
        <dbReference type="ARBA" id="ARBA00023316"/>
    </source>
</evidence>
<dbReference type="InterPro" id="IPR050065">
    <property type="entry name" value="GlmU-like"/>
</dbReference>
<dbReference type="NCBIfam" id="TIGR01173">
    <property type="entry name" value="glmU"/>
    <property type="match status" value="1"/>
</dbReference>
<keyword evidence="4 18" id="KW-0963">Cytoplasm</keyword>
<dbReference type="SUPFAM" id="SSF53448">
    <property type="entry name" value="Nucleotide-diphospho-sugar transferases"/>
    <property type="match status" value="1"/>
</dbReference>
<feature type="binding site" evidence="18">
    <location>
        <position position="443"/>
    </location>
    <ligand>
        <name>acetyl-CoA</name>
        <dbReference type="ChEBI" id="CHEBI:57288"/>
    </ligand>
</feature>
<dbReference type="RefSeq" id="WP_012825164.1">
    <property type="nucleotide sequence ID" value="NC_013422.1"/>
</dbReference>
<dbReference type="GO" id="GO:0009252">
    <property type="term" value="P:peptidoglycan biosynthetic process"/>
    <property type="evidence" value="ECO:0007669"/>
    <property type="project" value="UniProtKB-UniRule"/>
</dbReference>
<organism evidence="20 21">
    <name type="scientific">Halothiobacillus neapolitanus (strain ATCC 23641 / DSM 15147 / CIP 104769 / NCIMB 8539 / c2)</name>
    <name type="common">Thiobacillus neapolitanus</name>
    <dbReference type="NCBI Taxonomy" id="555778"/>
    <lineage>
        <taxon>Bacteria</taxon>
        <taxon>Pseudomonadati</taxon>
        <taxon>Pseudomonadota</taxon>
        <taxon>Gammaproteobacteria</taxon>
        <taxon>Chromatiales</taxon>
        <taxon>Halothiobacillaceae</taxon>
        <taxon>Halothiobacillus</taxon>
    </lineage>
</organism>
<accession>D0KX13</accession>
<dbReference type="SUPFAM" id="SSF51161">
    <property type="entry name" value="Trimeric LpxA-like enzymes"/>
    <property type="match status" value="1"/>
</dbReference>
<feature type="active site" description="Proton acceptor" evidence="18">
    <location>
        <position position="366"/>
    </location>
</feature>
<dbReference type="InterPro" id="IPR018357">
    <property type="entry name" value="Hexapep_transf_CS"/>
</dbReference>
<comment type="pathway">
    <text evidence="18">Bacterial outer membrane biogenesis; LPS lipid A biosynthesis.</text>
</comment>
<dbReference type="GO" id="GO:0005737">
    <property type="term" value="C:cytoplasm"/>
    <property type="evidence" value="ECO:0007669"/>
    <property type="project" value="UniProtKB-SubCell"/>
</dbReference>
<dbReference type="CDD" id="cd02540">
    <property type="entry name" value="GT2_GlmU_N_bac"/>
    <property type="match status" value="1"/>
</dbReference>
<comment type="subcellular location">
    <subcellularLocation>
        <location evidence="1 18">Cytoplasm</location>
    </subcellularLocation>
</comment>
<feature type="binding site" evidence="18">
    <location>
        <position position="142"/>
    </location>
    <ligand>
        <name>UDP-N-acetyl-alpha-D-glucosamine</name>
        <dbReference type="ChEBI" id="CHEBI:57705"/>
    </ligand>
</feature>
<dbReference type="Gene3D" id="3.90.550.10">
    <property type="entry name" value="Spore Coat Polysaccharide Biosynthesis Protein SpsA, Chain A"/>
    <property type="match status" value="1"/>
</dbReference>
<feature type="binding site" evidence="18">
    <location>
        <position position="383"/>
    </location>
    <ligand>
        <name>acetyl-CoA</name>
        <dbReference type="ChEBI" id="CHEBI:57288"/>
    </ligand>
</feature>
<evidence type="ECO:0000256" key="17">
    <source>
        <dbReference type="ARBA" id="ARBA00049628"/>
    </source>
</evidence>
<comment type="similarity">
    <text evidence="2 18">In the C-terminal section; belongs to the transferase hexapeptide repeat family.</text>
</comment>
<dbReference type="UniPathway" id="UPA00113">
    <property type="reaction ID" value="UER00532"/>
</dbReference>
<dbReference type="InterPro" id="IPR029044">
    <property type="entry name" value="Nucleotide-diphossugar_trans"/>
</dbReference>
<feature type="binding site" evidence="18">
    <location>
        <begin position="81"/>
        <end position="82"/>
    </location>
    <ligand>
        <name>UDP-N-acetyl-alpha-D-glucosamine</name>
        <dbReference type="ChEBI" id="CHEBI:57705"/>
    </ligand>
</feature>
<feature type="binding site" evidence="18">
    <location>
        <position position="354"/>
    </location>
    <ligand>
        <name>UDP-N-acetyl-alpha-D-glucosamine</name>
        <dbReference type="ChEBI" id="CHEBI:57705"/>
    </ligand>
</feature>
<comment type="pathway">
    <text evidence="18">Nucleotide-sugar biosynthesis; UDP-N-acetyl-alpha-D-glucosamine biosynthesis; UDP-N-acetyl-alpha-D-glucosamine from N-acetyl-alpha-D-glucosamine 1-phosphate: step 1/1.</text>
</comment>
<comment type="subunit">
    <text evidence="18">Homotrimer.</text>
</comment>
<feature type="binding site" evidence="18">
    <location>
        <begin position="389"/>
        <end position="390"/>
    </location>
    <ligand>
        <name>acetyl-CoA</name>
        <dbReference type="ChEBI" id="CHEBI:57288"/>
    </ligand>
</feature>
<evidence type="ECO:0000256" key="13">
    <source>
        <dbReference type="ARBA" id="ARBA00023315"/>
    </source>
</evidence>
<evidence type="ECO:0000256" key="16">
    <source>
        <dbReference type="ARBA" id="ARBA00048493"/>
    </source>
</evidence>
<keyword evidence="21" id="KW-1185">Reference proteome</keyword>
<dbReference type="Pfam" id="PF12804">
    <property type="entry name" value="NTP_transf_3"/>
    <property type="match status" value="1"/>
</dbReference>
<dbReference type="STRING" id="555778.Hneap_2323"/>
<keyword evidence="8 18" id="KW-0677">Repeat</keyword>
<evidence type="ECO:0000256" key="18">
    <source>
        <dbReference type="HAMAP-Rule" id="MF_01631"/>
    </source>
</evidence>
<dbReference type="GO" id="GO:0000902">
    <property type="term" value="P:cell morphogenesis"/>
    <property type="evidence" value="ECO:0007669"/>
    <property type="project" value="UniProtKB-UniRule"/>
</dbReference>
<feature type="binding site" evidence="18">
    <location>
        <position position="380"/>
    </location>
    <ligand>
        <name>UDP-N-acetyl-alpha-D-glucosamine</name>
        <dbReference type="ChEBI" id="CHEBI:57705"/>
    </ligand>
</feature>
<name>D0KX13_HALNC</name>
<evidence type="ECO:0000256" key="8">
    <source>
        <dbReference type="ARBA" id="ARBA00022737"/>
    </source>
</evidence>
<comment type="cofactor">
    <cofactor evidence="18">
        <name>Mg(2+)</name>
        <dbReference type="ChEBI" id="CHEBI:18420"/>
    </cofactor>
    <text evidence="18">Binds 1 Mg(2+) ion per subunit.</text>
</comment>
<evidence type="ECO:0000256" key="3">
    <source>
        <dbReference type="ARBA" id="ARBA00007947"/>
    </source>
</evidence>
<feature type="binding site" evidence="18">
    <location>
        <position position="369"/>
    </location>
    <ligand>
        <name>UDP-N-acetyl-alpha-D-glucosamine</name>
        <dbReference type="ChEBI" id="CHEBI:57705"/>
    </ligand>
</feature>
<dbReference type="UniPathway" id="UPA00973"/>
<keyword evidence="9 18" id="KW-0460">Magnesium</keyword>
<dbReference type="GO" id="GO:0009245">
    <property type="term" value="P:lipid A biosynthetic process"/>
    <property type="evidence" value="ECO:0007669"/>
    <property type="project" value="UniProtKB-UniRule"/>
</dbReference>
<feature type="binding site" evidence="18">
    <location>
        <position position="76"/>
    </location>
    <ligand>
        <name>UDP-N-acetyl-alpha-D-glucosamine</name>
        <dbReference type="ChEBI" id="CHEBI:57705"/>
    </ligand>
</feature>
<dbReference type="KEGG" id="hna:Hneap_2323"/>
<evidence type="ECO:0000256" key="4">
    <source>
        <dbReference type="ARBA" id="ARBA00022490"/>
    </source>
</evidence>
<comment type="catalytic activity">
    <reaction evidence="15 18">
        <text>alpha-D-glucosamine 1-phosphate + acetyl-CoA = N-acetyl-alpha-D-glucosamine 1-phosphate + CoA + H(+)</text>
        <dbReference type="Rhea" id="RHEA:13725"/>
        <dbReference type="ChEBI" id="CHEBI:15378"/>
        <dbReference type="ChEBI" id="CHEBI:57287"/>
        <dbReference type="ChEBI" id="CHEBI:57288"/>
        <dbReference type="ChEBI" id="CHEBI:57776"/>
        <dbReference type="ChEBI" id="CHEBI:58516"/>
        <dbReference type="EC" id="2.3.1.157"/>
    </reaction>
</comment>
<feature type="binding site" evidence="18">
    <location>
        <position position="25"/>
    </location>
    <ligand>
        <name>UDP-N-acetyl-alpha-D-glucosamine</name>
        <dbReference type="ChEBI" id="CHEBI:57705"/>
    </ligand>
</feature>
<sequence length="462" mass="49706">MSTQSLHIVVLAAGKGTRMRSAKPKVLHPLAGRSMLDRVLDVAESLDPASLHVVIGYGAEHIRQHCPRPGVSWVEQREQRGTGHAVACAVAVIQGQSGDRVLVLYGDVPLLDANVLSSLLGSAHSADLAVLTTRLDDPSGYGRIIRDHEHRMIAIREERDASSDEKKITEINTGMLVARLGSLRAWLPKLKPHNAQGELYLTDIVQMAEEDGKSIATHLAPDPLRVAGVNDRWALAQMERAWQLRQAQTLALSGTTIVDPARIDFRGEVICGMDCQIDVNVVFEGHVRMGDNVVIEPNCVLRHVTLGDGVRVRAFSHLEGATLGEGVEVGPYARLRPGSDLAEHSKIGNFVEVKASRIGARSKVNHLSYIGDTVMGADCNIGAGTITCNYDGANKHQTVIGDRVFVGSSSQLVAPVSLGDEATVGAGSTITQDVPPGHLAVARSRQIMKGGWARPKEKLKVE</sequence>
<feature type="binding site" evidence="18">
    <location>
        <position position="230"/>
    </location>
    <ligand>
        <name>UDP-N-acetyl-alpha-D-glucosamine</name>
        <dbReference type="ChEBI" id="CHEBI:57705"/>
    </ligand>
</feature>
<feature type="binding site" evidence="18">
    <location>
        <position position="336"/>
    </location>
    <ligand>
        <name>UDP-N-acetyl-alpha-D-glucosamine</name>
        <dbReference type="ChEBI" id="CHEBI:57705"/>
    </ligand>
</feature>
<dbReference type="InterPro" id="IPR025877">
    <property type="entry name" value="MobA-like_NTP_Trfase"/>
</dbReference>
<dbReference type="EMBL" id="CP001801">
    <property type="protein sequence ID" value="ACX97133.1"/>
    <property type="molecule type" value="Genomic_DNA"/>
</dbReference>
<feature type="binding site" evidence="18">
    <location>
        <position position="157"/>
    </location>
    <ligand>
        <name>UDP-N-acetyl-alpha-D-glucosamine</name>
        <dbReference type="ChEBI" id="CHEBI:57705"/>
    </ligand>
</feature>
<keyword evidence="12 18" id="KW-0511">Multifunctional enzyme</keyword>
<dbReference type="EC" id="2.3.1.157" evidence="18"/>
<dbReference type="GO" id="GO:0019134">
    <property type="term" value="F:glucosamine-1-phosphate N-acetyltransferase activity"/>
    <property type="evidence" value="ECO:0007669"/>
    <property type="project" value="UniProtKB-UniRule"/>
</dbReference>
<dbReference type="GO" id="GO:0006048">
    <property type="term" value="P:UDP-N-acetylglucosamine biosynthetic process"/>
    <property type="evidence" value="ECO:0007669"/>
    <property type="project" value="UniProtKB-UniPathway"/>
</dbReference>
<evidence type="ECO:0000256" key="7">
    <source>
        <dbReference type="ARBA" id="ARBA00022723"/>
    </source>
</evidence>
<dbReference type="GO" id="GO:0000287">
    <property type="term" value="F:magnesium ion binding"/>
    <property type="evidence" value="ECO:0007669"/>
    <property type="project" value="UniProtKB-UniRule"/>
</dbReference>
<comment type="catalytic activity">
    <reaction evidence="16 18">
        <text>N-acetyl-alpha-D-glucosamine 1-phosphate + UTP + H(+) = UDP-N-acetyl-alpha-D-glucosamine + diphosphate</text>
        <dbReference type="Rhea" id="RHEA:13509"/>
        <dbReference type="ChEBI" id="CHEBI:15378"/>
        <dbReference type="ChEBI" id="CHEBI:33019"/>
        <dbReference type="ChEBI" id="CHEBI:46398"/>
        <dbReference type="ChEBI" id="CHEBI:57705"/>
        <dbReference type="ChEBI" id="CHEBI:57776"/>
        <dbReference type="EC" id="2.7.7.23"/>
    </reaction>
</comment>
<dbReference type="PANTHER" id="PTHR43584:SF3">
    <property type="entry name" value="BIFUNCTIONAL PROTEIN GLMU"/>
    <property type="match status" value="1"/>
</dbReference>
<keyword evidence="14 18" id="KW-0961">Cell wall biogenesis/degradation</keyword>
<dbReference type="InterPro" id="IPR038009">
    <property type="entry name" value="GlmU_C_LbH"/>
</dbReference>
<feature type="binding site" evidence="18">
    <location>
        <position position="408"/>
    </location>
    <ligand>
        <name>acetyl-CoA</name>
        <dbReference type="ChEBI" id="CHEBI:57288"/>
    </ligand>
</feature>
<dbReference type="OrthoDB" id="9775031at2"/>
<comment type="similarity">
    <text evidence="3 18">In the N-terminal section; belongs to the N-acetylglucosamine-1-phosphate uridyltransferase family.</text>
</comment>
<keyword evidence="13 18" id="KW-0012">Acyltransferase</keyword>
<evidence type="ECO:0000256" key="15">
    <source>
        <dbReference type="ARBA" id="ARBA00048247"/>
    </source>
</evidence>
<dbReference type="GO" id="GO:0008360">
    <property type="term" value="P:regulation of cell shape"/>
    <property type="evidence" value="ECO:0007669"/>
    <property type="project" value="UniProtKB-KW"/>
</dbReference>
<dbReference type="eggNOG" id="COG1207">
    <property type="taxonomic scope" value="Bacteria"/>
</dbReference>